<evidence type="ECO:0000256" key="5">
    <source>
        <dbReference type="ARBA" id="ARBA00023014"/>
    </source>
</evidence>
<dbReference type="GO" id="GO:0005737">
    <property type="term" value="C:cytoplasm"/>
    <property type="evidence" value="ECO:0007669"/>
    <property type="project" value="TreeGrafter"/>
</dbReference>
<dbReference type="GO" id="GO:0002926">
    <property type="term" value="P:tRNA wobble base 5-methoxycarbonylmethyl-2-thiouridinylation"/>
    <property type="evidence" value="ECO:0007669"/>
    <property type="project" value="TreeGrafter"/>
</dbReference>
<organism evidence="7">
    <name type="scientific">marine sediment metagenome</name>
    <dbReference type="NCBI Taxonomy" id="412755"/>
    <lineage>
        <taxon>unclassified sequences</taxon>
        <taxon>metagenomes</taxon>
        <taxon>ecological metagenomes</taxon>
    </lineage>
</organism>
<sequence length="176" mass="19718">MIQLEGSSPVQTSNFAKEIRDEFTDNEINAFKEIINQIIEIKPSKNKLEKLKREIAKKYKLSKYPRNSDILKNASEEVYNHVLPYLRIRNVRSLSGVNVISVFTAPFACRHGACIFCPGGPSWGTPMSYTGREPGAMRAISNGFDPISQIKSRIDQLQATGHNAEKLEIIVMGGTF</sequence>
<name>A0A0F8XUN9_9ZZZZ</name>
<accession>A0A0F8XUN9</accession>
<evidence type="ECO:0000256" key="2">
    <source>
        <dbReference type="ARBA" id="ARBA00022691"/>
    </source>
</evidence>
<dbReference type="Pfam" id="PF23613">
    <property type="entry name" value="ELP3_N"/>
    <property type="match status" value="1"/>
</dbReference>
<evidence type="ECO:0000256" key="3">
    <source>
        <dbReference type="ARBA" id="ARBA00022723"/>
    </source>
</evidence>
<dbReference type="InterPro" id="IPR056591">
    <property type="entry name" value="ELP3-like_N"/>
</dbReference>
<keyword evidence="4" id="KW-0408">Iron</keyword>
<evidence type="ECO:0000256" key="4">
    <source>
        <dbReference type="ARBA" id="ARBA00023004"/>
    </source>
</evidence>
<protein>
    <recommendedName>
        <fullName evidence="6">ELP3-like N-terminal domain-containing protein</fullName>
    </recommendedName>
</protein>
<dbReference type="GO" id="GO:0051539">
    <property type="term" value="F:4 iron, 4 sulfur cluster binding"/>
    <property type="evidence" value="ECO:0007669"/>
    <property type="project" value="UniProtKB-KW"/>
</dbReference>
<dbReference type="InterPro" id="IPR039661">
    <property type="entry name" value="ELP3"/>
</dbReference>
<dbReference type="EMBL" id="LAZR01057062">
    <property type="protein sequence ID" value="KKK72832.1"/>
    <property type="molecule type" value="Genomic_DNA"/>
</dbReference>
<proteinExistence type="predicted"/>
<keyword evidence="1" id="KW-0004">4Fe-4S</keyword>
<dbReference type="AlphaFoldDB" id="A0A0F8XUN9"/>
<keyword evidence="5" id="KW-0411">Iron-sulfur</keyword>
<evidence type="ECO:0000259" key="6">
    <source>
        <dbReference type="Pfam" id="PF23613"/>
    </source>
</evidence>
<gene>
    <name evidence="7" type="ORF">LCGC14_2899950</name>
</gene>
<dbReference type="PANTHER" id="PTHR11135">
    <property type="entry name" value="HISTONE ACETYLTRANSFERASE-RELATED"/>
    <property type="match status" value="1"/>
</dbReference>
<evidence type="ECO:0000313" key="7">
    <source>
        <dbReference type="EMBL" id="KKK72832.1"/>
    </source>
</evidence>
<feature type="domain" description="ELP3-like N-terminal" evidence="6">
    <location>
        <begin position="29"/>
        <end position="93"/>
    </location>
</feature>
<feature type="non-terminal residue" evidence="7">
    <location>
        <position position="176"/>
    </location>
</feature>
<dbReference type="GO" id="GO:0046872">
    <property type="term" value="F:metal ion binding"/>
    <property type="evidence" value="ECO:0007669"/>
    <property type="project" value="UniProtKB-KW"/>
</dbReference>
<keyword evidence="2" id="KW-0949">S-adenosyl-L-methionine</keyword>
<dbReference type="PANTHER" id="PTHR11135:SF0">
    <property type="entry name" value="ELONGATOR COMPLEX PROTEIN 3"/>
    <property type="match status" value="1"/>
</dbReference>
<evidence type="ECO:0000256" key="1">
    <source>
        <dbReference type="ARBA" id="ARBA00022485"/>
    </source>
</evidence>
<comment type="caution">
    <text evidence="7">The sequence shown here is derived from an EMBL/GenBank/DDBJ whole genome shotgun (WGS) entry which is preliminary data.</text>
</comment>
<keyword evidence="3" id="KW-0479">Metal-binding</keyword>
<reference evidence="7" key="1">
    <citation type="journal article" date="2015" name="Nature">
        <title>Complex archaea that bridge the gap between prokaryotes and eukaryotes.</title>
        <authorList>
            <person name="Spang A."/>
            <person name="Saw J.H."/>
            <person name="Jorgensen S.L."/>
            <person name="Zaremba-Niedzwiedzka K."/>
            <person name="Martijn J."/>
            <person name="Lind A.E."/>
            <person name="van Eijk R."/>
            <person name="Schleper C."/>
            <person name="Guy L."/>
            <person name="Ettema T.J."/>
        </authorList>
    </citation>
    <scope>NUCLEOTIDE SEQUENCE</scope>
</reference>